<name>A0A1H4CGT2_9BACE</name>
<evidence type="ECO:0000313" key="2">
    <source>
        <dbReference type="Proteomes" id="UP000183040"/>
    </source>
</evidence>
<reference evidence="1 2" key="1">
    <citation type="submission" date="2016-10" db="EMBL/GenBank/DDBJ databases">
        <authorList>
            <person name="de Groot N.N."/>
        </authorList>
    </citation>
    <scope>NUCLEOTIDE SEQUENCE [LARGE SCALE GENOMIC DNA]</scope>
    <source>
        <strain evidence="1 2">NLAE-zl-G339</strain>
    </source>
</reference>
<dbReference type="EMBL" id="FNRP01000009">
    <property type="protein sequence ID" value="SEA59252.1"/>
    <property type="molecule type" value="Genomic_DNA"/>
</dbReference>
<protein>
    <submittedName>
        <fullName evidence="1">Outer membrane protein transport protein (OMPP1/FadL/TodX)</fullName>
    </submittedName>
</protein>
<accession>A0A1H4CGT2</accession>
<proteinExistence type="predicted"/>
<organism evidence="1 2">
    <name type="scientific">Bacteroides xylanisolvens</name>
    <dbReference type="NCBI Taxonomy" id="371601"/>
    <lineage>
        <taxon>Bacteria</taxon>
        <taxon>Pseudomonadati</taxon>
        <taxon>Bacteroidota</taxon>
        <taxon>Bacteroidia</taxon>
        <taxon>Bacteroidales</taxon>
        <taxon>Bacteroidaceae</taxon>
        <taxon>Bacteroides</taxon>
    </lineage>
</organism>
<gene>
    <name evidence="1" type="ORF">SAMN04487924_10935</name>
</gene>
<dbReference type="Gene3D" id="2.40.160.60">
    <property type="entry name" value="Outer membrane protein transport protein (OMPP1/FadL/TodX)"/>
    <property type="match status" value="1"/>
</dbReference>
<dbReference type="Proteomes" id="UP000183040">
    <property type="component" value="Unassembled WGS sequence"/>
</dbReference>
<evidence type="ECO:0000313" key="1">
    <source>
        <dbReference type="EMBL" id="SEA59252.1"/>
    </source>
</evidence>
<dbReference type="SUPFAM" id="SSF56935">
    <property type="entry name" value="Porins"/>
    <property type="match status" value="1"/>
</dbReference>
<dbReference type="AlphaFoldDB" id="A0A1H4CGT2"/>
<sequence length="562" mass="62435">MVLTGMKKISVLTALGMLMIAPWGMAQTIYDGAKLTGKDLNGTARFVGMGGAMGALGGDISTMGTNPAGIGLYRSNDVMTSFGLSLYGNESQYLGKKFNSDLTKGDFNNIGFVFSSKIGNETPLRFVNFGFNYHKAKSFNNNMRMEGNLGLYSQTYLMASQAAGIEKWGDSPYTDNGIGWLSILGADAGLIRDITIHDKTGGVNNIPYTYKDEQGKEVQYKDINGNPLYISPGHFEGMLDNGYANFHSEERGGIDQYDFNVSFNFNDRVYLGLTLGAYSVDYNKYTFYGEDYGNDEKYNLQSWNRIKGSGFDVKFGAIIRPFEYSPFRVGLAIHTPIFYSLDYKTSAQVISDVMDVVTGEIKGYDVKSWDNLPGKGDMILPFDFQTPWTYNVSLGYTVGKSLALGAEYEYQDYSSMKFKDTEGNSSAYEFENSTTSMLKGVSTVRLGLEYKVIPQFAFRAGYNYSTAAFHQDAFKDLAINSIQTDTDFANSKSMSNYTLGIGYRGSMFYADLAYKYSTYKENFYPFVNGFTDEDGNTVIGSPEATKVTNTRSQVLFTVGMRF</sequence>